<gene>
    <name evidence="2" type="ORF">CAG99_01905</name>
</gene>
<dbReference type="OrthoDB" id="4116632at2"/>
<dbReference type="PROSITE" id="PS50943">
    <property type="entry name" value="HTH_CROC1"/>
    <property type="match status" value="1"/>
</dbReference>
<dbReference type="GO" id="GO:0003677">
    <property type="term" value="F:DNA binding"/>
    <property type="evidence" value="ECO:0007669"/>
    <property type="project" value="UniProtKB-KW"/>
</dbReference>
<feature type="domain" description="HTH cro/C1-type" evidence="1">
    <location>
        <begin position="10"/>
        <end position="63"/>
    </location>
</feature>
<dbReference type="Pfam" id="PF13560">
    <property type="entry name" value="HTH_31"/>
    <property type="match status" value="1"/>
</dbReference>
<dbReference type="KEGG" id="smao:CAG99_01905"/>
<proteinExistence type="predicted"/>
<dbReference type="InterPro" id="IPR001387">
    <property type="entry name" value="Cro/C1-type_HTH"/>
</dbReference>
<dbReference type="SUPFAM" id="SSF47413">
    <property type="entry name" value="lambda repressor-like DNA-binding domains"/>
    <property type="match status" value="1"/>
</dbReference>
<sequence length="281" mass="32072">MRARRLGAKLRRLREDAGVKMDAAARRIDGDKPKISRIENGRMSIRRLELEALLELYGVTDERTVNALTTMLRQTRRKGWWHQYSQDLDPDFEERLDLEDDVVRILAFQPLLVPGLLQTADYARAVIRSAERSASEEEVDKWVSMRMTRQDILSRDTPPQLVCVLDEAVLHRQIGSPATLAGQLKRLREVNSPPELSVQIVPFGQGWHAGLDGGFSIYSYPDPLHLDVVTVDYLDGGLYLEEDSSVERYRRAFDQVRASALSSRQSMSLISRLARDLEKQV</sequence>
<keyword evidence="2" id="KW-0238">DNA-binding</keyword>
<dbReference type="CDD" id="cd00093">
    <property type="entry name" value="HTH_XRE"/>
    <property type="match status" value="1"/>
</dbReference>
<organism evidence="2 3">
    <name type="scientific">Streptomyces marincola</name>
    <dbReference type="NCBI Taxonomy" id="2878388"/>
    <lineage>
        <taxon>Bacteria</taxon>
        <taxon>Bacillati</taxon>
        <taxon>Actinomycetota</taxon>
        <taxon>Actinomycetes</taxon>
        <taxon>Kitasatosporales</taxon>
        <taxon>Streptomycetaceae</taxon>
        <taxon>Streptomyces</taxon>
    </lineage>
</organism>
<accession>A0A1W7CSI1</accession>
<dbReference type="AlphaFoldDB" id="A0A1W7CSI1"/>
<dbReference type="Pfam" id="PF19054">
    <property type="entry name" value="DUF5753"/>
    <property type="match status" value="1"/>
</dbReference>
<dbReference type="Proteomes" id="UP000194218">
    <property type="component" value="Chromosome"/>
</dbReference>
<dbReference type="Gene3D" id="1.10.260.40">
    <property type="entry name" value="lambda repressor-like DNA-binding domains"/>
    <property type="match status" value="1"/>
</dbReference>
<dbReference type="EMBL" id="CP021121">
    <property type="protein sequence ID" value="ARQ67748.1"/>
    <property type="molecule type" value="Genomic_DNA"/>
</dbReference>
<keyword evidence="3" id="KW-1185">Reference proteome</keyword>
<evidence type="ECO:0000313" key="3">
    <source>
        <dbReference type="Proteomes" id="UP000194218"/>
    </source>
</evidence>
<evidence type="ECO:0000259" key="1">
    <source>
        <dbReference type="PROSITE" id="PS50943"/>
    </source>
</evidence>
<reference evidence="2 3" key="1">
    <citation type="submission" date="2017-05" db="EMBL/GenBank/DDBJ databases">
        <title>Complete genome sequence of Streptomyces sp. SCSIO 03032 revealed the diverse biosynthetic pathways for its bioactive secondary metabolites.</title>
        <authorList>
            <person name="Ma L."/>
            <person name="Zhu Y."/>
            <person name="Zhang W."/>
            <person name="Zhang G."/>
            <person name="Tian X."/>
            <person name="Zhang S."/>
            <person name="Zhang C."/>
        </authorList>
    </citation>
    <scope>NUCLEOTIDE SEQUENCE [LARGE SCALE GENOMIC DNA]</scope>
    <source>
        <strain evidence="2 3">SCSIO 03032</strain>
    </source>
</reference>
<dbReference type="InterPro" id="IPR043917">
    <property type="entry name" value="DUF5753"/>
</dbReference>
<name>A0A1W7CSI1_9ACTN</name>
<evidence type="ECO:0000313" key="2">
    <source>
        <dbReference type="EMBL" id="ARQ67748.1"/>
    </source>
</evidence>
<protein>
    <submittedName>
        <fullName evidence="2">DNA-binding protein</fullName>
    </submittedName>
</protein>
<dbReference type="SMART" id="SM00530">
    <property type="entry name" value="HTH_XRE"/>
    <property type="match status" value="1"/>
</dbReference>
<dbReference type="InterPro" id="IPR010982">
    <property type="entry name" value="Lambda_DNA-bd_dom_sf"/>
</dbReference>